<dbReference type="InterPro" id="IPR006528">
    <property type="entry name" value="Phage_head_morphogenesis_dom"/>
</dbReference>
<organism evidence="2">
    <name type="scientific">Siphoviridae sp. ctgFB34</name>
    <dbReference type="NCBI Taxonomy" id="2823591"/>
    <lineage>
        <taxon>Viruses</taxon>
        <taxon>Duplodnaviria</taxon>
        <taxon>Heunggongvirae</taxon>
        <taxon>Uroviricota</taxon>
        <taxon>Caudoviricetes</taxon>
    </lineage>
</organism>
<sequence>MRMNSGFSFQKEPTAVYEYLQSKNAEIHFDYDGIMHDAYKKTFTIAKMTDLDLLKDMQNSLSQAFKDGTPFEEWKQSVKPMLAKKGWLGKIKVKDPKSGEEKEIYVGNRRLKTIYDTNMRTAYAKARYESQMKSSGEYFRYTAVLDNKTRPTHRKLHGTTLPKTDKFWDTNYPPNGWNCRCKVQVLTETEVRARGITPLADGSFLPNVAQDDFAYNPGKMDHLDEIFSEKKQEALGAVTAETARQKLKERLEGFGHERDLHIWRSGLEDAIDEIIVKDNPKTPINMVQVGFLNAFLAKKASEILGADVQSGGIIITKKHLSHAAPKRKEGYDHALRIEEIREIVSVLDNENNAYTDLRKKHKNILFIFEDKKDGSKINLIPIEISKIIKKFKQSNYVITLDKNDKKTIEDLIEKGEIKKIK</sequence>
<accession>A0A8S5L7T3</accession>
<name>A0A8S5L7T3_9CAUD</name>
<dbReference type="NCBIfam" id="TIGR01641">
    <property type="entry name" value="phageSPP1_gp7"/>
    <property type="match status" value="1"/>
</dbReference>
<feature type="domain" description="Phage head morphogenesis" evidence="1">
    <location>
        <begin position="56"/>
        <end position="183"/>
    </location>
</feature>
<dbReference type="EMBL" id="BK014651">
    <property type="protein sequence ID" value="DAD65949.1"/>
    <property type="molecule type" value="Genomic_DNA"/>
</dbReference>
<dbReference type="Pfam" id="PF04233">
    <property type="entry name" value="Phage_Mu_F"/>
    <property type="match status" value="1"/>
</dbReference>
<proteinExistence type="predicted"/>
<evidence type="ECO:0000313" key="2">
    <source>
        <dbReference type="EMBL" id="DAD65949.1"/>
    </source>
</evidence>
<evidence type="ECO:0000259" key="1">
    <source>
        <dbReference type="Pfam" id="PF04233"/>
    </source>
</evidence>
<protein>
    <submittedName>
        <fullName evidence="2">Minor capsid component</fullName>
    </submittedName>
</protein>
<reference evidence="2" key="1">
    <citation type="journal article" date="2021" name="Proc. Natl. Acad. Sci. U.S.A.">
        <title>A Catalog of Tens of Thousands of Viruses from Human Metagenomes Reveals Hidden Associations with Chronic Diseases.</title>
        <authorList>
            <person name="Tisza M.J."/>
            <person name="Buck C.B."/>
        </authorList>
    </citation>
    <scope>NUCLEOTIDE SEQUENCE</scope>
    <source>
        <strain evidence="2">CtgFB34</strain>
    </source>
</reference>